<dbReference type="InterPro" id="IPR015500">
    <property type="entry name" value="Peptidase_S8_subtilisin-rel"/>
</dbReference>
<feature type="compositionally biased region" description="Polar residues" evidence="6">
    <location>
        <begin position="205"/>
        <end position="217"/>
    </location>
</feature>
<evidence type="ECO:0000256" key="4">
    <source>
        <dbReference type="ARBA" id="ARBA00022825"/>
    </source>
</evidence>
<dbReference type="GO" id="GO:0006508">
    <property type="term" value="P:proteolysis"/>
    <property type="evidence" value="ECO:0007669"/>
    <property type="project" value="UniProtKB-KW"/>
</dbReference>
<dbReference type="Proteomes" id="UP000063699">
    <property type="component" value="Chromosome"/>
</dbReference>
<dbReference type="PROSITE" id="PS00136">
    <property type="entry name" value="SUBTILASE_ASP"/>
    <property type="match status" value="1"/>
</dbReference>
<evidence type="ECO:0000259" key="7">
    <source>
        <dbReference type="Pfam" id="PF00082"/>
    </source>
</evidence>
<dbReference type="PRINTS" id="PR00723">
    <property type="entry name" value="SUBTILISIN"/>
</dbReference>
<dbReference type="SUPFAM" id="SSF52743">
    <property type="entry name" value="Subtilisin-like"/>
    <property type="match status" value="1"/>
</dbReference>
<sequence length="289" mass="31208">MGFRTYEVSGHRYVIPSDALDAVGSGRMDRRLFDITSLREFGYADTPSVPLIVSGEAMTAAKGQSWPGLQARPEKIWLDGKRKLALAESVPQVGAPVAWRSGFTGKGVTVAVLDTGIDDTHPDFAGRIVDKRDFTGKDTDDKVGHGTHVASTIAGMRWAARDKKARVVNLGLGGPDAEEIDRLEVAINELSAETGALFVVASGNSGPSAGSVSSGTRGSPAVGRGSTAPSNPRSPHRAWRSWPRWRVTATGTPSTSRTRRPVARRRPRRTSRARRHCWRCEDRRAGARS</sequence>
<evidence type="ECO:0000313" key="9">
    <source>
        <dbReference type="Proteomes" id="UP000063699"/>
    </source>
</evidence>
<dbReference type="AlphaFoldDB" id="A0A0N9I8Q5"/>
<dbReference type="GO" id="GO:0004252">
    <property type="term" value="F:serine-type endopeptidase activity"/>
    <property type="evidence" value="ECO:0007669"/>
    <property type="project" value="InterPro"/>
</dbReference>
<dbReference type="Gene3D" id="3.40.50.200">
    <property type="entry name" value="Peptidase S8/S53 domain"/>
    <property type="match status" value="2"/>
</dbReference>
<dbReference type="InterPro" id="IPR022398">
    <property type="entry name" value="Peptidase_S8_His-AS"/>
</dbReference>
<comment type="caution">
    <text evidence="5">Lacks conserved residue(s) required for the propagation of feature annotation.</text>
</comment>
<organism evidence="8 9">
    <name type="scientific">Kibdelosporangium phytohabitans</name>
    <dbReference type="NCBI Taxonomy" id="860235"/>
    <lineage>
        <taxon>Bacteria</taxon>
        <taxon>Bacillati</taxon>
        <taxon>Actinomycetota</taxon>
        <taxon>Actinomycetes</taxon>
        <taxon>Pseudonocardiales</taxon>
        <taxon>Pseudonocardiaceae</taxon>
        <taxon>Kibdelosporangium</taxon>
    </lineage>
</organism>
<evidence type="ECO:0000256" key="5">
    <source>
        <dbReference type="PROSITE-ProRule" id="PRU01240"/>
    </source>
</evidence>
<evidence type="ECO:0000313" key="8">
    <source>
        <dbReference type="EMBL" id="ALG12308.1"/>
    </source>
</evidence>
<dbReference type="PROSITE" id="PS51892">
    <property type="entry name" value="SUBTILASE"/>
    <property type="match status" value="1"/>
</dbReference>
<dbReference type="EMBL" id="CP012752">
    <property type="protein sequence ID" value="ALG12308.1"/>
    <property type="molecule type" value="Genomic_DNA"/>
</dbReference>
<evidence type="ECO:0000256" key="2">
    <source>
        <dbReference type="ARBA" id="ARBA00022670"/>
    </source>
</evidence>
<accession>A0A0N9I8Q5</accession>
<evidence type="ECO:0000256" key="6">
    <source>
        <dbReference type="SAM" id="MobiDB-lite"/>
    </source>
</evidence>
<feature type="domain" description="Peptidase S8/S53" evidence="7">
    <location>
        <begin position="105"/>
        <end position="156"/>
    </location>
</feature>
<dbReference type="OrthoDB" id="9795680at2"/>
<feature type="compositionally biased region" description="Basic and acidic residues" evidence="6">
    <location>
        <begin position="278"/>
        <end position="289"/>
    </location>
</feature>
<keyword evidence="4" id="KW-0720">Serine protease</keyword>
<proteinExistence type="inferred from homology"/>
<dbReference type="Pfam" id="PF00082">
    <property type="entry name" value="Peptidase_S8"/>
    <property type="match status" value="1"/>
</dbReference>
<evidence type="ECO:0000256" key="1">
    <source>
        <dbReference type="ARBA" id="ARBA00011073"/>
    </source>
</evidence>
<gene>
    <name evidence="8" type="ORF">AOZ06_40485</name>
</gene>
<evidence type="ECO:0000256" key="3">
    <source>
        <dbReference type="ARBA" id="ARBA00022801"/>
    </source>
</evidence>
<name>A0A0N9I8Q5_9PSEU</name>
<dbReference type="PROSITE" id="PS00137">
    <property type="entry name" value="SUBTILASE_HIS"/>
    <property type="match status" value="1"/>
</dbReference>
<dbReference type="InterPro" id="IPR050131">
    <property type="entry name" value="Peptidase_S8_subtilisin-like"/>
</dbReference>
<keyword evidence="2" id="KW-0645">Protease</keyword>
<dbReference type="KEGG" id="kphy:AOZ06_40485"/>
<keyword evidence="9" id="KW-1185">Reference proteome</keyword>
<comment type="similarity">
    <text evidence="1 5">Belongs to the peptidase S8 family.</text>
</comment>
<dbReference type="PANTHER" id="PTHR43806:SF11">
    <property type="entry name" value="CEREVISIN-RELATED"/>
    <property type="match status" value="1"/>
</dbReference>
<dbReference type="InterPro" id="IPR000209">
    <property type="entry name" value="Peptidase_S8/S53_dom"/>
</dbReference>
<protein>
    <recommendedName>
        <fullName evidence="7">Peptidase S8/S53 domain-containing protein</fullName>
    </recommendedName>
</protein>
<feature type="compositionally biased region" description="Basic residues" evidence="6">
    <location>
        <begin position="257"/>
        <end position="277"/>
    </location>
</feature>
<dbReference type="PANTHER" id="PTHR43806">
    <property type="entry name" value="PEPTIDASE S8"/>
    <property type="match status" value="1"/>
</dbReference>
<dbReference type="InterPro" id="IPR036852">
    <property type="entry name" value="Peptidase_S8/S53_dom_sf"/>
</dbReference>
<keyword evidence="3" id="KW-0378">Hydrolase</keyword>
<dbReference type="STRING" id="860235.AOZ06_40485"/>
<dbReference type="InterPro" id="IPR023827">
    <property type="entry name" value="Peptidase_S8_Asp-AS"/>
</dbReference>
<reference evidence="8 9" key="1">
    <citation type="submission" date="2015-07" db="EMBL/GenBank/DDBJ databases">
        <title>Genome sequencing of Kibdelosporangium phytohabitans.</title>
        <authorList>
            <person name="Qin S."/>
            <person name="Xing K."/>
        </authorList>
    </citation>
    <scope>NUCLEOTIDE SEQUENCE [LARGE SCALE GENOMIC DNA]</scope>
    <source>
        <strain evidence="8 9">KLBMP1111</strain>
    </source>
</reference>
<feature type="region of interest" description="Disordered" evidence="6">
    <location>
        <begin position="205"/>
        <end position="289"/>
    </location>
</feature>